<dbReference type="EMBL" id="LWDF02000451">
    <property type="protein sequence ID" value="KAE8246831.1"/>
    <property type="molecule type" value="Genomic_DNA"/>
</dbReference>
<accession>A0A177TEB7</accession>
<evidence type="ECO:0000256" key="1">
    <source>
        <dbReference type="ARBA" id="ARBA00001947"/>
    </source>
</evidence>
<evidence type="ECO:0000256" key="5">
    <source>
        <dbReference type="RuleBase" id="RU361277"/>
    </source>
</evidence>
<dbReference type="Pfam" id="PF00107">
    <property type="entry name" value="ADH_zinc_N"/>
    <property type="match status" value="1"/>
</dbReference>
<keyword evidence="9" id="KW-1185">Reference proteome</keyword>
<keyword evidence="2 5" id="KW-0479">Metal-binding</keyword>
<reference evidence="8" key="2">
    <citation type="journal article" date="2019" name="IMA Fungus">
        <title>Genome sequencing and comparison of five Tilletia species to identify candidate genes for the detection of regulated species infecting wheat.</title>
        <authorList>
            <person name="Nguyen H.D.T."/>
            <person name="Sultana T."/>
            <person name="Kesanakurti P."/>
            <person name="Hambleton S."/>
        </authorList>
    </citation>
    <scope>NUCLEOTIDE SEQUENCE</scope>
    <source>
        <strain evidence="8">DAOMC 236416</strain>
    </source>
</reference>
<dbReference type="Gene3D" id="3.40.50.720">
    <property type="entry name" value="NAD(P)-binding Rossmann-like Domain"/>
    <property type="match status" value="1"/>
</dbReference>
<dbReference type="Proteomes" id="UP000077521">
    <property type="component" value="Unassembled WGS sequence"/>
</dbReference>
<dbReference type="GO" id="GO:0008270">
    <property type="term" value="F:zinc ion binding"/>
    <property type="evidence" value="ECO:0007669"/>
    <property type="project" value="InterPro"/>
</dbReference>
<dbReference type="PANTHER" id="PTHR42683">
    <property type="entry name" value="ALDEHYDE REDUCTASE"/>
    <property type="match status" value="1"/>
</dbReference>
<dbReference type="InterPro" id="IPR002328">
    <property type="entry name" value="ADH_Zn_CS"/>
</dbReference>
<dbReference type="Pfam" id="PF08240">
    <property type="entry name" value="ADH_N"/>
    <property type="match status" value="1"/>
</dbReference>
<name>A0A177TEB7_9BASI</name>
<dbReference type="SUPFAM" id="SSF50129">
    <property type="entry name" value="GroES-like"/>
    <property type="match status" value="1"/>
</dbReference>
<dbReference type="CDD" id="cd05283">
    <property type="entry name" value="CAD1"/>
    <property type="match status" value="1"/>
</dbReference>
<dbReference type="InterPro" id="IPR047109">
    <property type="entry name" value="CAD-like"/>
</dbReference>
<organism evidence="8 9">
    <name type="scientific">Tilletia indica</name>
    <dbReference type="NCBI Taxonomy" id="43049"/>
    <lineage>
        <taxon>Eukaryota</taxon>
        <taxon>Fungi</taxon>
        <taxon>Dikarya</taxon>
        <taxon>Basidiomycota</taxon>
        <taxon>Ustilaginomycotina</taxon>
        <taxon>Exobasidiomycetes</taxon>
        <taxon>Tilletiales</taxon>
        <taxon>Tilletiaceae</taxon>
        <taxon>Tilletia</taxon>
    </lineage>
</organism>
<keyword evidence="4" id="KW-0560">Oxidoreductase</keyword>
<dbReference type="InterPro" id="IPR036291">
    <property type="entry name" value="NAD(P)-bd_dom_sf"/>
</dbReference>
<dbReference type="PROSITE" id="PS00065">
    <property type="entry name" value="D_2_HYDROXYACID_DH_1"/>
    <property type="match status" value="1"/>
</dbReference>
<gene>
    <name evidence="8" type="ORF">A4X13_0g5613</name>
</gene>
<dbReference type="FunFam" id="3.40.50.720:FF:000022">
    <property type="entry name" value="Cinnamyl alcohol dehydrogenase"/>
    <property type="match status" value="1"/>
</dbReference>
<dbReference type="InterPro" id="IPR013154">
    <property type="entry name" value="ADH-like_N"/>
</dbReference>
<evidence type="ECO:0000259" key="6">
    <source>
        <dbReference type="Pfam" id="PF00107"/>
    </source>
</evidence>
<dbReference type="PROSITE" id="PS00059">
    <property type="entry name" value="ADH_ZINC"/>
    <property type="match status" value="1"/>
</dbReference>
<dbReference type="InterPro" id="IPR029752">
    <property type="entry name" value="D-isomer_DH_CS1"/>
</dbReference>
<keyword evidence="3 5" id="KW-0862">Zinc</keyword>
<evidence type="ECO:0000256" key="3">
    <source>
        <dbReference type="ARBA" id="ARBA00022833"/>
    </source>
</evidence>
<evidence type="ECO:0000313" key="9">
    <source>
        <dbReference type="Proteomes" id="UP000077521"/>
    </source>
</evidence>
<comment type="cofactor">
    <cofactor evidence="1 5">
        <name>Zn(2+)</name>
        <dbReference type="ChEBI" id="CHEBI:29105"/>
    </cofactor>
</comment>
<feature type="domain" description="Alcohol dehydrogenase-like N-terminal" evidence="7">
    <location>
        <begin position="32"/>
        <end position="138"/>
    </location>
</feature>
<dbReference type="AlphaFoldDB" id="A0A177TEB7"/>
<dbReference type="SUPFAM" id="SSF51735">
    <property type="entry name" value="NAD(P)-binding Rossmann-fold domains"/>
    <property type="match status" value="1"/>
</dbReference>
<protein>
    <recommendedName>
        <fullName evidence="10">Enoyl reductase (ER) domain-containing protein</fullName>
    </recommendedName>
</protein>
<dbReference type="Gene3D" id="3.90.180.10">
    <property type="entry name" value="Medium-chain alcohol dehydrogenases, catalytic domain"/>
    <property type="match status" value="1"/>
</dbReference>
<proteinExistence type="inferred from homology"/>
<feature type="domain" description="Alcohol dehydrogenase-like C-terminal" evidence="6">
    <location>
        <begin position="177"/>
        <end position="297"/>
    </location>
</feature>
<dbReference type="InterPro" id="IPR011032">
    <property type="entry name" value="GroES-like_sf"/>
</dbReference>
<evidence type="ECO:0000256" key="4">
    <source>
        <dbReference type="ARBA" id="ARBA00023002"/>
    </source>
</evidence>
<comment type="similarity">
    <text evidence="5">Belongs to the zinc-containing alcohol dehydrogenase family.</text>
</comment>
<evidence type="ECO:0000313" key="8">
    <source>
        <dbReference type="EMBL" id="KAE8246831.1"/>
    </source>
</evidence>
<evidence type="ECO:0000259" key="7">
    <source>
        <dbReference type="Pfam" id="PF08240"/>
    </source>
</evidence>
<evidence type="ECO:0000256" key="2">
    <source>
        <dbReference type="ARBA" id="ARBA00022723"/>
    </source>
</evidence>
<comment type="caution">
    <text evidence="8">The sequence shown here is derived from an EMBL/GenBank/DDBJ whole genome shotgun (WGS) entry which is preliminary data.</text>
</comment>
<evidence type="ECO:0008006" key="10">
    <source>
        <dbReference type="Google" id="ProtNLM"/>
    </source>
</evidence>
<sequence>MSTQTVNLGTVFRGSKEGKIVQGDGVDRTVQPADVVISITHSGLCGTDLHYLKKPNMVLGHEGVGIITEVGSQVKHRKVGERVGYGYIRNSCGMCLDCLDGYDTSCKEGVAYGAADLDQASFADRIVIPESFVHVIPDSISLADAAPLQCAGATVFGAIFEAEVSSFDRVGVIGIGGLGHLAIQVVAAMGCDVVVFSGTKSKEEEARKLGASEFHAVKENPELKGVKPVDVLIVSTSGHPDYDLYFRTLSRRSKVISLTVSQDKLAVPNMALLAKQVRVQGSYVARRAVHRRMLDFFGSHPKARPMIELLPMTPEGLNKAAERLEKGDVRYRFVLESQTNKEEELVQKAKSSQK</sequence>
<dbReference type="InterPro" id="IPR013149">
    <property type="entry name" value="ADH-like_C"/>
</dbReference>
<dbReference type="GO" id="GO:0016616">
    <property type="term" value="F:oxidoreductase activity, acting on the CH-OH group of donors, NAD or NADP as acceptor"/>
    <property type="evidence" value="ECO:0007669"/>
    <property type="project" value="InterPro"/>
</dbReference>
<reference evidence="8" key="1">
    <citation type="submission" date="2016-04" db="EMBL/GenBank/DDBJ databases">
        <authorList>
            <person name="Nguyen H.D."/>
            <person name="Samba Siva P."/>
            <person name="Cullis J."/>
            <person name="Levesque C.A."/>
            <person name="Hambleton S."/>
        </authorList>
    </citation>
    <scope>NUCLEOTIDE SEQUENCE</scope>
    <source>
        <strain evidence="8">DAOMC 236416</strain>
    </source>
</reference>